<dbReference type="Pfam" id="PF00501">
    <property type="entry name" value="AMP-binding"/>
    <property type="match status" value="2"/>
</dbReference>
<dbReference type="SUPFAM" id="SSF47336">
    <property type="entry name" value="ACP-like"/>
    <property type="match status" value="2"/>
</dbReference>
<keyword evidence="3" id="KW-0436">Ligase</keyword>
<dbReference type="InterPro" id="IPR042099">
    <property type="entry name" value="ANL_N_sf"/>
</dbReference>
<dbReference type="CDD" id="cd17653">
    <property type="entry name" value="A_NRPS_GliP_like"/>
    <property type="match status" value="1"/>
</dbReference>
<evidence type="ECO:0000256" key="1">
    <source>
        <dbReference type="ARBA" id="ARBA00022450"/>
    </source>
</evidence>
<dbReference type="InterPro" id="IPR001242">
    <property type="entry name" value="Condensation_dom"/>
</dbReference>
<dbReference type="Gene3D" id="1.10.1200.10">
    <property type="entry name" value="ACP-like"/>
    <property type="match status" value="2"/>
</dbReference>
<dbReference type="PROSITE" id="PS50075">
    <property type="entry name" value="CARRIER"/>
    <property type="match status" value="2"/>
</dbReference>
<protein>
    <submittedName>
        <fullName evidence="7">Nrps</fullName>
    </submittedName>
</protein>
<gene>
    <name evidence="7" type="ORF">C2857_003041</name>
</gene>
<dbReference type="Gene3D" id="3.30.559.30">
    <property type="entry name" value="Nonribosomal peptide synthetase, condensation domain"/>
    <property type="match status" value="2"/>
</dbReference>
<feature type="compositionally biased region" description="Basic and acidic residues" evidence="5">
    <location>
        <begin position="579"/>
        <end position="594"/>
    </location>
</feature>
<dbReference type="GO" id="GO:0031177">
    <property type="term" value="F:phosphopantetheine binding"/>
    <property type="evidence" value="ECO:0007669"/>
    <property type="project" value="TreeGrafter"/>
</dbReference>
<dbReference type="InterPro" id="IPR010071">
    <property type="entry name" value="AA_adenyl_dom"/>
</dbReference>
<dbReference type="EMBL" id="CP031389">
    <property type="protein sequence ID" value="QPH11326.1"/>
    <property type="molecule type" value="Genomic_DNA"/>
</dbReference>
<comment type="similarity">
    <text evidence="4">Belongs to the NRP synthetase family.</text>
</comment>
<dbReference type="PROSITE" id="PS00455">
    <property type="entry name" value="AMP_BINDING"/>
    <property type="match status" value="2"/>
</dbReference>
<dbReference type="InterPro" id="IPR036736">
    <property type="entry name" value="ACP-like_sf"/>
</dbReference>
<dbReference type="Gene3D" id="3.30.559.10">
    <property type="entry name" value="Chloramphenicol acetyltransferase-like domain"/>
    <property type="match status" value="2"/>
</dbReference>
<dbReference type="GO" id="GO:0005737">
    <property type="term" value="C:cytoplasm"/>
    <property type="evidence" value="ECO:0007669"/>
    <property type="project" value="TreeGrafter"/>
</dbReference>
<evidence type="ECO:0000256" key="3">
    <source>
        <dbReference type="ARBA" id="ARBA00022598"/>
    </source>
</evidence>
<dbReference type="InterPro" id="IPR045851">
    <property type="entry name" value="AMP-bd_C_sf"/>
</dbReference>
<feature type="domain" description="Carrier" evidence="6">
    <location>
        <begin position="496"/>
        <end position="572"/>
    </location>
</feature>
<dbReference type="InterPro" id="IPR020845">
    <property type="entry name" value="AMP-binding_CS"/>
</dbReference>
<dbReference type="SUPFAM" id="SSF56801">
    <property type="entry name" value="Acetyl-CoA synthetase-like"/>
    <property type="match status" value="2"/>
</dbReference>
<dbReference type="Gene3D" id="3.30.300.30">
    <property type="match status" value="2"/>
</dbReference>
<dbReference type="GO" id="GO:0043041">
    <property type="term" value="P:amino acid activation for nonribosomal peptide biosynthetic process"/>
    <property type="evidence" value="ECO:0007669"/>
    <property type="project" value="TreeGrafter"/>
</dbReference>
<evidence type="ECO:0000313" key="7">
    <source>
        <dbReference type="EMBL" id="QPH11326.1"/>
    </source>
</evidence>
<dbReference type="InterPro" id="IPR006162">
    <property type="entry name" value="Ppantetheine_attach_site"/>
</dbReference>
<organism evidence="7 8">
    <name type="scientific">Epichloe festucae (strain Fl1)</name>
    <dbReference type="NCBI Taxonomy" id="877507"/>
    <lineage>
        <taxon>Eukaryota</taxon>
        <taxon>Fungi</taxon>
        <taxon>Dikarya</taxon>
        <taxon>Ascomycota</taxon>
        <taxon>Pezizomycotina</taxon>
        <taxon>Sordariomycetes</taxon>
        <taxon>Hypocreomycetidae</taxon>
        <taxon>Hypocreales</taxon>
        <taxon>Clavicipitaceae</taxon>
        <taxon>Epichloe</taxon>
    </lineage>
</organism>
<feature type="region of interest" description="Disordered" evidence="5">
    <location>
        <begin position="575"/>
        <end position="602"/>
    </location>
</feature>
<keyword evidence="1" id="KW-0596">Phosphopantetheine</keyword>
<dbReference type="OrthoDB" id="416786at2759"/>
<dbReference type="SUPFAM" id="SSF52777">
    <property type="entry name" value="CoA-dependent acyltransferases"/>
    <property type="match status" value="4"/>
</dbReference>
<dbReference type="NCBIfam" id="TIGR01733">
    <property type="entry name" value="AA-adenyl-dom"/>
    <property type="match status" value="1"/>
</dbReference>
<dbReference type="GO" id="GO:0044550">
    <property type="term" value="P:secondary metabolite biosynthetic process"/>
    <property type="evidence" value="ECO:0007669"/>
    <property type="project" value="TreeGrafter"/>
</dbReference>
<name>A0A7U3Q1I2_EPIFF</name>
<evidence type="ECO:0000256" key="2">
    <source>
        <dbReference type="ARBA" id="ARBA00022553"/>
    </source>
</evidence>
<dbReference type="GO" id="GO:0016874">
    <property type="term" value="F:ligase activity"/>
    <property type="evidence" value="ECO:0007669"/>
    <property type="project" value="UniProtKB-KW"/>
</dbReference>
<keyword evidence="8" id="KW-1185">Reference proteome</keyword>
<evidence type="ECO:0000259" key="6">
    <source>
        <dbReference type="PROSITE" id="PS50075"/>
    </source>
</evidence>
<dbReference type="Gene3D" id="3.40.50.12780">
    <property type="entry name" value="N-terminal domain of ligase-like"/>
    <property type="match status" value="2"/>
</dbReference>
<evidence type="ECO:0000313" key="8">
    <source>
        <dbReference type="Proteomes" id="UP000594364"/>
    </source>
</evidence>
<dbReference type="Pfam" id="PF00668">
    <property type="entry name" value="Condensation"/>
    <property type="match status" value="2"/>
</dbReference>
<sequence length="2043" mass="227003">MAPNPVSVYDLIRNHASDQPDSLAVSKNERSMTYGQLENASLCVAQILTDRGLGRGDVIPLLTSRCLEMVACSLAILRIGATLVPMESGTWSSDRIETVLSSLDYKALLVTTETEQLQPLTKAIYIHDMEKLLLEGNDGMDESAFHGASLINTDLAYIIFTSGTTGAPKGVMVSHESLLNYVWPAHADNAPFNLGAKPSDTSLLLFSVAFDAFYGVLFSTLCNGGHVLLSEPTTFIDDAKRCTLLPATPTLLGTMNDGAPYNNVRSIFIGGEAPTPELVRKWWTPRRRMWNAYGPTEATISITMAELRPDMPITLGKPIRNSRLVLLDSSLEESTEGELGIIGSGVLARGYYENPEQTNEKFIMWKDQRLYRTGDMAKWTQHGLVFLGRKDQMVKNRGFLINLEAEVLPALLSQENVKSATAMMYRQKLIAFVTPEQVDGENLRRALLQHIDQFLVPDEIHSRDQLPQTTNAKVDNKALHQELIQKDAHDDKSDVSPAQTKLDLFKSAIADALGIPTRLVRYELSFTDLGGNSLLAIKVLSLIRQRGLSLAMPSLFLLPTLSEVSNNLIELDDLDSEGDGVRRPEKSVAGEKHAPNATPEPLTNNRTLMTDVQKGMIRSTLNDPPAGYMLISIALHQSAVDVQAQSLSDAVRNVLQRHDIFSSSFDLVEGAVVKNQSYVHDWTVKTASALTMKDVLWEETEQLLERTKTSDASKELFMPVNAFKLVLGESEDSIVLWLVHHALVDGWSIGSILQDIRLHLFAGEDINVTRPRQFCDYSAALTSHLGISHASARCFWTQSMEGLLDGTELRVARPDSIQCDKEQFGNHRLSLGLSVAQVEAMAKSLGYSPAVVLHAAWALLLSRYACEEAVVFGGVFSARNLDVSSVDEIVGPLINTCPFPVRMQMSDSKADFLSNVQSLLFQIAKYQWSASQVLQEIASGSLSRIFSTALFLEYDLPVYKSPEQPALSVLSTWTYDRTDWPEFGLTMQVQDGEESLVFRAVYKRSQYESHIVSSLLDHFKNICLSLLSPISTTLAEVSSTMLDMKETLCLTRNSTSLFAPYSAHPTLKAAFEAGVDTSPHSIAIKSTLGELSYKEVENASNALARSIASMVRPREVVALLGDGSQNWLLGVLSIIKAGATYLPLDTKLPPQRMESMLETANAALCIYPNAECLDVFSCLPGRKFLLDELLDGGKASNDTADRLETITETDDYAYLMFTSGSTGTPKGIMVTHRATMSHLSFGPARLHARPGRLHAQIFSAGFDVNIAEIFGTLCYGATLVLKDPADPFAHLSQVHATMITPSFLSVLSPKDLQNLDTIYLIGEAVPQELADRWSAGRTLYNFYGPCECTIAVSYARLVPGKAVTLGKTVPRVGAYVLDHLSRPAPVGVIGEICLFGVQVMEGYIGKDAEEMTKKVFVQDPFRHGHRMYQTGDLGYWTESMDLRFVGRADDQVKVRGYRVELEEIERAIRRSSDIVAQAVAIVSENTIYAFFTPENATISDVYNLLRRELPNYAIPQSITALPSFPTTPNQKLDRKALMRSIESPHPTEAARFDEMELLISRVWREVLDLDEQFPLSTQDEFLSIGGNSLKQIAAAQKVYSKMGLRIPLGIFILNTRIESLAAAIQEHLKKNGQLDTGRISFAQFSKQSRPYDSKLSYLEEEFMRMHVQSSSKSAFNVAHKISFSGNISSSHLARALQIVLSRHDILNATYKNEDGLTRRIIGRKVFEVDWLHVSDPEANDDYVDRAFDLTESAVRVALTETPNRTELILVQHHIMTDQVSTQILLTEVGDIYRALISNAEVDSSDRPVVQYSDWASWRESQLQRALESDICKFWHAQLEHRGREFLNIIRSPDFSPGTARSVPRRLKRNGSDSSIEFYLAATAWALRSTLGFGDISFGVTFMDRLEPGTEQLLGVFLDALPVRVKMEESLSMQTMVPMVRSTLKSVLAHAVPSFHIRELVGEDLLFDVMIVCNRFEDRVIRNMELPGVSIEVQSMRAKGAKFPLLVEFHEGKDDVILEMEYSKHIFTDSVMAQFLEKLDISLS</sequence>
<reference evidence="7 8" key="1">
    <citation type="journal article" date="2018" name="PLoS Genet.">
        <title>Repeat elements organise 3D genome structure and mediate transcription in the filamentous fungus Epichloe festucae.</title>
        <authorList>
            <person name="Winter D.J."/>
            <person name="Ganley A.R.D."/>
            <person name="Young C.A."/>
            <person name="Liachko I."/>
            <person name="Schardl C.L."/>
            <person name="Dupont P.Y."/>
            <person name="Berry D."/>
            <person name="Ram A."/>
            <person name="Scott B."/>
            <person name="Cox M.P."/>
        </authorList>
    </citation>
    <scope>NUCLEOTIDE SEQUENCE [LARGE SCALE GENOMIC DNA]</scope>
    <source>
        <strain evidence="7 8">Fl1</strain>
    </source>
</reference>
<dbReference type="PANTHER" id="PTHR45527:SF11">
    <property type="entry name" value="NONRIBOSOMAL PEPTIDE SYNTHETASE 5"/>
    <property type="match status" value="1"/>
</dbReference>
<feature type="domain" description="Carrier" evidence="6">
    <location>
        <begin position="1553"/>
        <end position="1628"/>
    </location>
</feature>
<keyword evidence="2" id="KW-0597">Phosphoprotein</keyword>
<dbReference type="Proteomes" id="UP000594364">
    <property type="component" value="Chromosome 5"/>
</dbReference>
<dbReference type="PANTHER" id="PTHR45527">
    <property type="entry name" value="NONRIBOSOMAL PEPTIDE SYNTHETASE"/>
    <property type="match status" value="1"/>
</dbReference>
<dbReference type="Pfam" id="PF00550">
    <property type="entry name" value="PP-binding"/>
    <property type="match status" value="1"/>
</dbReference>
<dbReference type="InterPro" id="IPR009081">
    <property type="entry name" value="PP-bd_ACP"/>
</dbReference>
<proteinExistence type="inferred from homology"/>
<dbReference type="InterPro" id="IPR023213">
    <property type="entry name" value="CAT-like_dom_sf"/>
</dbReference>
<accession>A0A7U3Q1I2</accession>
<evidence type="ECO:0000256" key="4">
    <source>
        <dbReference type="ARBA" id="ARBA00029454"/>
    </source>
</evidence>
<dbReference type="PROSITE" id="PS00012">
    <property type="entry name" value="PHOSPHOPANTETHEINE"/>
    <property type="match status" value="2"/>
</dbReference>
<dbReference type="InterPro" id="IPR000873">
    <property type="entry name" value="AMP-dep_synth/lig_dom"/>
</dbReference>
<evidence type="ECO:0000256" key="5">
    <source>
        <dbReference type="SAM" id="MobiDB-lite"/>
    </source>
</evidence>